<accession>A0AB35Y3K1</accession>
<name>A0AB35Y3K1_9FIRM</name>
<protein>
    <recommendedName>
        <fullName evidence="5">SLH domain-containing protein</fullName>
    </recommendedName>
</protein>
<dbReference type="AlphaFoldDB" id="A0AB35Y3K1"/>
<proteinExistence type="predicted"/>
<dbReference type="EMBL" id="JBBFGL010000005">
    <property type="protein sequence ID" value="MEJ5195971.1"/>
    <property type="molecule type" value="Genomic_DNA"/>
</dbReference>
<dbReference type="RefSeq" id="WP_339395402.1">
    <property type="nucleotide sequence ID" value="NZ_JBBFGL010000005.1"/>
</dbReference>
<dbReference type="Proteomes" id="UP001373196">
    <property type="component" value="Unassembled WGS sequence"/>
</dbReference>
<feature type="signal peptide" evidence="2">
    <location>
        <begin position="1"/>
        <end position="29"/>
    </location>
</feature>
<comment type="caution">
    <text evidence="3">The sequence shown here is derived from an EMBL/GenBank/DDBJ whole genome shotgun (WGS) entry which is preliminary data.</text>
</comment>
<evidence type="ECO:0008006" key="5">
    <source>
        <dbReference type="Google" id="ProtNLM"/>
    </source>
</evidence>
<feature type="chain" id="PRO_5044266673" description="SLH domain-containing protein" evidence="2">
    <location>
        <begin position="30"/>
        <end position="485"/>
    </location>
</feature>
<evidence type="ECO:0000256" key="1">
    <source>
        <dbReference type="SAM" id="MobiDB-lite"/>
    </source>
</evidence>
<gene>
    <name evidence="3" type="ORF">WF834_07240</name>
</gene>
<evidence type="ECO:0000313" key="4">
    <source>
        <dbReference type="Proteomes" id="UP001373196"/>
    </source>
</evidence>
<sequence>MKRWTRKLLAGLLSFGMLLQVASPLSALAAEGSSAAPELTITLTRTDSTGDYYIATGDSASSALPTKMEGEVYNPDTVSAKYLRISTDRFVPVPSTPYGFSVNSESVTAENTETTLPDGMTYDIATNKLTATKDITGDLTIKVTDTALKLDVSLQSVTGDVTLLGVNDVAITGTVNGMLTVGAEDAYASGNVTVNGQLLGGTEINCIGNVKATGSSDGGILKTKDFYQPDIIRCNGVVYLENAGNGYTTCSLTVIGATDVTVKANGVFHAAISGEGDITCSGTVTLTTTGVRAMGSNDPLTYTPMQGDSYTVQLDDQTPFTRTGIFKESEVNLLKKVKSIIITPADSIPAPGPDDGDTTPDDTGTVDSGSDAGGAVAAVLVGGAAVLGGYEIATRVILHNILPEGTAIPANRGQLALLVWNNAGRPEPAAQPAFADVADADMAKAAQWCVEQGIMEAKTAETFKPEGWMPKLKVIEIWNKAFPKQ</sequence>
<feature type="region of interest" description="Disordered" evidence="1">
    <location>
        <begin position="345"/>
        <end position="370"/>
    </location>
</feature>
<reference evidence="3" key="1">
    <citation type="submission" date="2024-03" db="EMBL/GenBank/DDBJ databases">
        <authorList>
            <person name="Plomp N."/>
            <person name="Harmsen H.J."/>
        </authorList>
    </citation>
    <scope>NUCLEOTIDE SEQUENCE</scope>
    <source>
        <strain evidence="3">HTF-128</strain>
    </source>
</reference>
<organism evidence="3 4">
    <name type="scientific">Faecalibacterium wellingii</name>
    <dbReference type="NCBI Taxonomy" id="2929491"/>
    <lineage>
        <taxon>Bacteria</taxon>
        <taxon>Bacillati</taxon>
        <taxon>Bacillota</taxon>
        <taxon>Clostridia</taxon>
        <taxon>Eubacteriales</taxon>
        <taxon>Oscillospiraceae</taxon>
        <taxon>Faecalibacterium</taxon>
    </lineage>
</organism>
<evidence type="ECO:0000313" key="3">
    <source>
        <dbReference type="EMBL" id="MEJ5195971.1"/>
    </source>
</evidence>
<feature type="compositionally biased region" description="Low complexity" evidence="1">
    <location>
        <begin position="361"/>
        <end position="370"/>
    </location>
</feature>
<evidence type="ECO:0000256" key="2">
    <source>
        <dbReference type="SAM" id="SignalP"/>
    </source>
</evidence>
<keyword evidence="2" id="KW-0732">Signal</keyword>